<dbReference type="EMBL" id="MHIE01000019">
    <property type="protein sequence ID" value="OGY45478.1"/>
    <property type="molecule type" value="Genomic_DNA"/>
</dbReference>
<evidence type="ECO:0000313" key="2">
    <source>
        <dbReference type="Proteomes" id="UP000178240"/>
    </source>
</evidence>
<comment type="caution">
    <text evidence="1">The sequence shown here is derived from an EMBL/GenBank/DDBJ whole genome shotgun (WGS) entry which is preliminary data.</text>
</comment>
<dbReference type="AlphaFoldDB" id="A0A1G1XZM1"/>
<reference evidence="1 2" key="1">
    <citation type="journal article" date="2016" name="Nat. Commun.">
        <title>Thousands of microbial genomes shed light on interconnected biogeochemical processes in an aquifer system.</title>
        <authorList>
            <person name="Anantharaman K."/>
            <person name="Brown C.T."/>
            <person name="Hug L.A."/>
            <person name="Sharon I."/>
            <person name="Castelle C.J."/>
            <person name="Probst A.J."/>
            <person name="Thomas B.C."/>
            <person name="Singh A."/>
            <person name="Wilkins M.J."/>
            <person name="Karaoz U."/>
            <person name="Brodie E.L."/>
            <person name="Williams K.H."/>
            <person name="Hubbard S.S."/>
            <person name="Banfield J.F."/>
        </authorList>
    </citation>
    <scope>NUCLEOTIDE SEQUENCE [LARGE SCALE GENOMIC DNA]</scope>
</reference>
<organism evidence="1 2">
    <name type="scientific">Candidatus Buchananbacteria bacterium RIFCSPHIGHO2_01_FULL_44_11</name>
    <dbReference type="NCBI Taxonomy" id="1797535"/>
    <lineage>
        <taxon>Bacteria</taxon>
        <taxon>Candidatus Buchananiibacteriota</taxon>
    </lineage>
</organism>
<dbReference type="Proteomes" id="UP000178240">
    <property type="component" value="Unassembled WGS sequence"/>
</dbReference>
<gene>
    <name evidence="1" type="ORF">A2744_02205</name>
</gene>
<dbReference type="STRING" id="1797535.A2744_02205"/>
<accession>A0A1G1XZM1</accession>
<sequence>MKKILLKFISYVLILGAILAGLILFNLNFPADNALVIAASLGEDRPAISQIGPPPRQKLENDDQLILDSPVYFDVRTLPWFKQARIELIYQEGERKLIELGGQVGPGWQYYLVKPVSVISLADGWQKATFYFDLQILLKPKNLTRFLISTSGQPQDQLKIKALAVTLLR</sequence>
<proteinExistence type="predicted"/>
<name>A0A1G1XZM1_9BACT</name>
<protein>
    <submittedName>
        <fullName evidence="1">Uncharacterized protein</fullName>
    </submittedName>
</protein>
<evidence type="ECO:0000313" key="1">
    <source>
        <dbReference type="EMBL" id="OGY45478.1"/>
    </source>
</evidence>